<feature type="non-terminal residue" evidence="1">
    <location>
        <position position="396"/>
    </location>
</feature>
<gene>
    <name evidence="1" type="ORF">V5799_033353</name>
</gene>
<proteinExistence type="predicted"/>
<evidence type="ECO:0000313" key="1">
    <source>
        <dbReference type="EMBL" id="KAK8764035.1"/>
    </source>
</evidence>
<sequence>MALTGVLSICGICFQKEHIFAIAGCLHLSSIRLTDPSLQKAVAERFEAEEPPLSSAVLSSRGWCCNIAAPPTSFVLAAGSEQSPKAAAPVSRQAHALLDIDAIGGGLEQQPSQLLAAMHSSRGCEPRRRRTSQPHRLLRELRAEESASGWPVWNPTELCEIPASRANGRGGGGSPRFLVPLHVDAVGRAPAEQPAAAGGRRRSRSRLFHSVLCTKLQHMHDLTCSSSRQEAAPVSRQAHALLDSDGNGEGLGQQHSELLPCLRHVGVSRGTVLLPNSTVTTSGCVRWRVAGGREEGVSVDAVGRVPAEQPAAAGGWHRPRSRLVHSVLSTKLQHTHDLTCSSSTQAHALLYADCNGGGLGQQHSELLPCLCHVGVSRGTVLLPNSAVTTSGCVRCR</sequence>
<organism evidence="1 2">
    <name type="scientific">Amblyomma americanum</name>
    <name type="common">Lone star tick</name>
    <dbReference type="NCBI Taxonomy" id="6943"/>
    <lineage>
        <taxon>Eukaryota</taxon>
        <taxon>Metazoa</taxon>
        <taxon>Ecdysozoa</taxon>
        <taxon>Arthropoda</taxon>
        <taxon>Chelicerata</taxon>
        <taxon>Arachnida</taxon>
        <taxon>Acari</taxon>
        <taxon>Parasitiformes</taxon>
        <taxon>Ixodida</taxon>
        <taxon>Ixodoidea</taxon>
        <taxon>Ixodidae</taxon>
        <taxon>Amblyomminae</taxon>
        <taxon>Amblyomma</taxon>
    </lineage>
</organism>
<evidence type="ECO:0000313" key="2">
    <source>
        <dbReference type="Proteomes" id="UP001321473"/>
    </source>
</evidence>
<name>A0AAQ4DNJ5_AMBAM</name>
<dbReference type="AlphaFoldDB" id="A0AAQ4DNJ5"/>
<accession>A0AAQ4DNJ5</accession>
<protein>
    <submittedName>
        <fullName evidence="1">Uncharacterized protein</fullName>
    </submittedName>
</protein>
<dbReference type="Proteomes" id="UP001321473">
    <property type="component" value="Unassembled WGS sequence"/>
</dbReference>
<keyword evidence="2" id="KW-1185">Reference proteome</keyword>
<dbReference type="EMBL" id="JARKHS020028749">
    <property type="protein sequence ID" value="KAK8764035.1"/>
    <property type="molecule type" value="Genomic_DNA"/>
</dbReference>
<comment type="caution">
    <text evidence="1">The sequence shown here is derived from an EMBL/GenBank/DDBJ whole genome shotgun (WGS) entry which is preliminary data.</text>
</comment>
<reference evidence="1 2" key="1">
    <citation type="journal article" date="2023" name="Arcadia Sci">
        <title>De novo assembly of a long-read Amblyomma americanum tick genome.</title>
        <authorList>
            <person name="Chou S."/>
            <person name="Poskanzer K.E."/>
            <person name="Rollins M."/>
            <person name="Thuy-Boun P.S."/>
        </authorList>
    </citation>
    <scope>NUCLEOTIDE SEQUENCE [LARGE SCALE GENOMIC DNA]</scope>
    <source>
        <strain evidence="1">F_SG_1</strain>
        <tissue evidence="1">Salivary glands</tissue>
    </source>
</reference>